<organism evidence="1 2">
    <name type="scientific">Blepharisma stoltei</name>
    <dbReference type="NCBI Taxonomy" id="1481888"/>
    <lineage>
        <taxon>Eukaryota</taxon>
        <taxon>Sar</taxon>
        <taxon>Alveolata</taxon>
        <taxon>Ciliophora</taxon>
        <taxon>Postciliodesmatophora</taxon>
        <taxon>Heterotrichea</taxon>
        <taxon>Heterotrichida</taxon>
        <taxon>Blepharismidae</taxon>
        <taxon>Blepharisma</taxon>
    </lineage>
</organism>
<dbReference type="AlphaFoldDB" id="A0AAU9IE02"/>
<dbReference type="Proteomes" id="UP001162131">
    <property type="component" value="Unassembled WGS sequence"/>
</dbReference>
<name>A0AAU9IE02_9CILI</name>
<evidence type="ECO:0000313" key="2">
    <source>
        <dbReference type="Proteomes" id="UP001162131"/>
    </source>
</evidence>
<evidence type="ECO:0000313" key="1">
    <source>
        <dbReference type="EMBL" id="CAG9312095.1"/>
    </source>
</evidence>
<proteinExistence type="predicted"/>
<gene>
    <name evidence="1" type="ORF">BSTOLATCC_MIC5347</name>
</gene>
<keyword evidence="2" id="KW-1185">Reference proteome</keyword>
<accession>A0AAU9IE02</accession>
<protein>
    <submittedName>
        <fullName evidence="1">Uncharacterized protein</fullName>
    </submittedName>
</protein>
<comment type="caution">
    <text evidence="1">The sequence shown here is derived from an EMBL/GenBank/DDBJ whole genome shotgun (WGS) entry which is preliminary data.</text>
</comment>
<dbReference type="EMBL" id="CAJZBQ010000005">
    <property type="protein sequence ID" value="CAG9312095.1"/>
    <property type="molecule type" value="Genomic_DNA"/>
</dbReference>
<sequence>MGQNIQTCVDCSKLPVILDGPGEEISTHEGQANLSQSIRVDFSQENKSKPSSQNPEITFLDILKGTKIGQIRQTTTTDTCQTEKKSFECKKSKYRSKANKENRSSIDQSRIDAIKRAKYTKDVTPILRSPGFIELNLTNVLDIEELRSELNSSITVQTSSNFQSNPQSPSFFGVLDLDSTNSYLKGISSNISKESVNLVERIRSKTISQ</sequence>
<reference evidence="1" key="1">
    <citation type="submission" date="2021-09" db="EMBL/GenBank/DDBJ databases">
        <authorList>
            <consortium name="AG Swart"/>
            <person name="Singh M."/>
            <person name="Singh A."/>
            <person name="Seah K."/>
            <person name="Emmerich C."/>
        </authorList>
    </citation>
    <scope>NUCLEOTIDE SEQUENCE</scope>
    <source>
        <strain evidence="1">ATCC30299</strain>
    </source>
</reference>